<accession>A0A1W2B0I1</accession>
<dbReference type="AlphaFoldDB" id="A0A1W2B0I1"/>
<dbReference type="Pfam" id="PF19654">
    <property type="entry name" value="DUF6157"/>
    <property type="match status" value="1"/>
</dbReference>
<reference evidence="2" key="1">
    <citation type="submission" date="2017-04" db="EMBL/GenBank/DDBJ databases">
        <authorList>
            <person name="Varghese N."/>
            <person name="Submissions S."/>
        </authorList>
    </citation>
    <scope>NUCLEOTIDE SEQUENCE [LARGE SCALE GENOMIC DNA]</scope>
    <source>
        <strain evidence="2">CGMCC 1.12708</strain>
    </source>
</reference>
<sequence length="134" mass="15703">MHTTNYYNTFIEVSEDCPVFESEIPQQKGDNKSVALLQFEMISHNPYKYTSDEVLFNIYVLRNNLSPNQKEKEKFFSKGQACLRASPLGKRYGWGIHFDENGRMALYNLDSPEYQKLKGDISLTHLKAMRNKRR</sequence>
<dbReference type="OrthoDB" id="2361182at2"/>
<dbReference type="RefSeq" id="WP_084017425.1">
    <property type="nucleotide sequence ID" value="NZ_FWXS01000005.1"/>
</dbReference>
<keyword evidence="2" id="KW-1185">Reference proteome</keyword>
<name>A0A1W2B0I1_9FLAO</name>
<dbReference type="Proteomes" id="UP000192393">
    <property type="component" value="Unassembled WGS sequence"/>
</dbReference>
<dbReference type="EMBL" id="FWXS01000005">
    <property type="protein sequence ID" value="SMC66449.1"/>
    <property type="molecule type" value="Genomic_DNA"/>
</dbReference>
<dbReference type="STRING" id="1434700.SAMN06296427_105225"/>
<organism evidence="1 2">
    <name type="scientific">Moheibacter sediminis</name>
    <dbReference type="NCBI Taxonomy" id="1434700"/>
    <lineage>
        <taxon>Bacteria</taxon>
        <taxon>Pseudomonadati</taxon>
        <taxon>Bacteroidota</taxon>
        <taxon>Flavobacteriia</taxon>
        <taxon>Flavobacteriales</taxon>
        <taxon>Weeksellaceae</taxon>
        <taxon>Moheibacter</taxon>
    </lineage>
</organism>
<evidence type="ECO:0000313" key="1">
    <source>
        <dbReference type="EMBL" id="SMC66449.1"/>
    </source>
</evidence>
<proteinExistence type="predicted"/>
<dbReference type="InterPro" id="IPR046155">
    <property type="entry name" value="DUF6157"/>
</dbReference>
<gene>
    <name evidence="1" type="ORF">SAMN06296427_105225</name>
</gene>
<protein>
    <submittedName>
        <fullName evidence="1">Uncharacterized protein</fullName>
    </submittedName>
</protein>
<evidence type="ECO:0000313" key="2">
    <source>
        <dbReference type="Proteomes" id="UP000192393"/>
    </source>
</evidence>